<comment type="caution">
    <text evidence="1">The sequence shown here is derived from an EMBL/GenBank/DDBJ whole genome shotgun (WGS) entry which is preliminary data.</text>
</comment>
<dbReference type="AlphaFoldDB" id="A0A8X6I2F3"/>
<dbReference type="Proteomes" id="UP000887013">
    <property type="component" value="Unassembled WGS sequence"/>
</dbReference>
<evidence type="ECO:0000313" key="1">
    <source>
        <dbReference type="EMBL" id="GFS28111.1"/>
    </source>
</evidence>
<evidence type="ECO:0000313" key="2">
    <source>
        <dbReference type="Proteomes" id="UP000887013"/>
    </source>
</evidence>
<keyword evidence="2" id="KW-1185">Reference proteome</keyword>
<organism evidence="1 2">
    <name type="scientific">Nephila pilipes</name>
    <name type="common">Giant wood spider</name>
    <name type="synonym">Nephila maculata</name>
    <dbReference type="NCBI Taxonomy" id="299642"/>
    <lineage>
        <taxon>Eukaryota</taxon>
        <taxon>Metazoa</taxon>
        <taxon>Ecdysozoa</taxon>
        <taxon>Arthropoda</taxon>
        <taxon>Chelicerata</taxon>
        <taxon>Arachnida</taxon>
        <taxon>Araneae</taxon>
        <taxon>Araneomorphae</taxon>
        <taxon>Entelegynae</taxon>
        <taxon>Araneoidea</taxon>
        <taxon>Nephilidae</taxon>
        <taxon>Nephila</taxon>
    </lineage>
</organism>
<protein>
    <submittedName>
        <fullName evidence="1">Uncharacterized protein</fullName>
    </submittedName>
</protein>
<gene>
    <name evidence="1" type="ORF">NPIL_607581</name>
</gene>
<reference evidence="1" key="1">
    <citation type="submission" date="2020-08" db="EMBL/GenBank/DDBJ databases">
        <title>Multicomponent nature underlies the extraordinary mechanical properties of spider dragline silk.</title>
        <authorList>
            <person name="Kono N."/>
            <person name="Nakamura H."/>
            <person name="Mori M."/>
            <person name="Yoshida Y."/>
            <person name="Ohtoshi R."/>
            <person name="Malay A.D."/>
            <person name="Moran D.A.P."/>
            <person name="Tomita M."/>
            <person name="Numata K."/>
            <person name="Arakawa K."/>
        </authorList>
    </citation>
    <scope>NUCLEOTIDE SEQUENCE</scope>
</reference>
<proteinExistence type="predicted"/>
<name>A0A8X6I2F3_NEPPI</name>
<sequence>MQADSLDQPVSTSMVLQLNKLFLFSHSLSSFLNTAICKTSAERRINTISLQPSGWTVCEKEKLTWTNGMDVIELAFIAFPKDGMRELTYTQLSFNYCRVTQGRGPERKVISFNNVATKIL</sequence>
<dbReference type="EMBL" id="BMAW01041368">
    <property type="protein sequence ID" value="GFS28111.1"/>
    <property type="molecule type" value="Genomic_DNA"/>
</dbReference>
<accession>A0A8X6I2F3</accession>